<dbReference type="CDD" id="cd09634">
    <property type="entry name" value="Cas1_I-II-III"/>
    <property type="match status" value="1"/>
</dbReference>
<evidence type="ECO:0000256" key="3">
    <source>
        <dbReference type="ARBA" id="ARBA00022759"/>
    </source>
</evidence>
<dbReference type="Gene3D" id="3.100.10.20">
    <property type="entry name" value="CRISPR-associated endonuclease Cas1, N-terminal domain"/>
    <property type="match status" value="1"/>
</dbReference>
<evidence type="ECO:0000256" key="4">
    <source>
        <dbReference type="ARBA" id="ARBA00022801"/>
    </source>
</evidence>
<feature type="binding site" evidence="10">
    <location>
        <position position="224"/>
    </location>
    <ligand>
        <name>Mn(2+)</name>
        <dbReference type="ChEBI" id="CHEBI:29035"/>
    </ligand>
</feature>
<keyword evidence="3 10" id="KW-0255">Endonuclease</keyword>
<dbReference type="GO" id="GO:0004519">
    <property type="term" value="F:endonuclease activity"/>
    <property type="evidence" value="ECO:0007669"/>
    <property type="project" value="UniProtKB-KW"/>
</dbReference>
<keyword evidence="5 10" id="KW-0460">Magnesium</keyword>
<evidence type="ECO:0000256" key="8">
    <source>
        <dbReference type="ARBA" id="ARBA00023211"/>
    </source>
</evidence>
<evidence type="ECO:0000256" key="7">
    <source>
        <dbReference type="ARBA" id="ARBA00023125"/>
    </source>
</evidence>
<comment type="cofactor">
    <cofactor evidence="10">
        <name>Mg(2+)</name>
        <dbReference type="ChEBI" id="CHEBI:18420"/>
    </cofactor>
    <cofactor evidence="10">
        <name>Mn(2+)</name>
        <dbReference type="ChEBI" id="CHEBI:29035"/>
    </cofactor>
</comment>
<evidence type="ECO:0000256" key="2">
    <source>
        <dbReference type="ARBA" id="ARBA00022723"/>
    </source>
</evidence>
<keyword evidence="2 10" id="KW-0479">Metal-binding</keyword>
<dbReference type="NCBIfam" id="TIGR00287">
    <property type="entry name" value="cas1"/>
    <property type="match status" value="1"/>
</dbReference>
<dbReference type="Pfam" id="PF01867">
    <property type="entry name" value="Cas_Cas1"/>
    <property type="match status" value="1"/>
</dbReference>
<name>A0ABY3PIU7_9CYAN</name>
<dbReference type="PANTHER" id="PTHR34353:SF2">
    <property type="entry name" value="CRISPR-ASSOCIATED ENDONUCLEASE CAS1 1"/>
    <property type="match status" value="1"/>
</dbReference>
<dbReference type="RefSeq" id="WP_230840647.1">
    <property type="nucleotide sequence ID" value="NZ_CP063845.1"/>
</dbReference>
<dbReference type="InterPro" id="IPR042206">
    <property type="entry name" value="CRISPR-assoc_Cas1_C"/>
</dbReference>
<evidence type="ECO:0000313" key="12">
    <source>
        <dbReference type="Proteomes" id="UP001054846"/>
    </source>
</evidence>
<keyword evidence="12" id="KW-1185">Reference proteome</keyword>
<keyword evidence="8 10" id="KW-0464">Manganese</keyword>
<comment type="subunit">
    <text evidence="9 10">Homodimer, forms a heterotetramer with a Cas2 homodimer.</text>
</comment>
<dbReference type="EC" id="3.1.-.-" evidence="10"/>
<accession>A0ABY3PIU7</accession>
<dbReference type="InterPro" id="IPR002729">
    <property type="entry name" value="CRISPR-assoc_Cas1"/>
</dbReference>
<sequence length="330" mass="38015">MASLYLLEQGSQVGKQAEQLVITQQQRLLRQVPLAQIERLFLFGRIHLTADVVRTCLVRRIPAAYLSRQGWLYGTVSAPFAGRSRQRFLQWQANSDPGCSLAIARTLVAAKIHNQRVLLMRQQRRRAVSENELAVQILAYLEERVVRANSVQQLFGLEGAAAAQYFPAFGRQLQDGRFRLVERVRRPPTNPVNALLSFGYSLLWNHLRAVVEVYGLDPYPAHLHALDDGHLALISDLIEPFRAPIVDSLVITLINRRMLDESHFDYVQGSCYLGDVGRRLVIAQFEQYMAQTIQLPNEREGYRWELLDWAVRTYRDSLYRNQELVAYRIR</sequence>
<comment type="similarity">
    <text evidence="10">Belongs to the CRISPR-associated endonuclease Cas1 family.</text>
</comment>
<comment type="function">
    <text evidence="10">CRISPR (clustered regularly interspaced short palindromic repeat), is an adaptive immune system that provides protection against mobile genetic elements (viruses, transposable elements and conjugative plasmids). CRISPR clusters contain spacers, sequences complementary to antecedent mobile elements, and target invading nucleic acids. CRISPR clusters are transcribed and processed into CRISPR RNA (crRNA). Acts as a dsDNA endonuclease. Involved in the integration of spacer DNA into the CRISPR cassette.</text>
</comment>
<feature type="binding site" evidence="10">
    <location>
        <position position="158"/>
    </location>
    <ligand>
        <name>Mn(2+)</name>
        <dbReference type="ChEBI" id="CHEBI:29035"/>
    </ligand>
</feature>
<evidence type="ECO:0000256" key="1">
    <source>
        <dbReference type="ARBA" id="ARBA00022722"/>
    </source>
</evidence>
<evidence type="ECO:0000313" key="11">
    <source>
        <dbReference type="EMBL" id="UFP93595.1"/>
    </source>
</evidence>
<dbReference type="HAMAP" id="MF_01470">
    <property type="entry name" value="Cas1"/>
    <property type="match status" value="1"/>
</dbReference>
<keyword evidence="1 10" id="KW-0540">Nuclease</keyword>
<dbReference type="PANTHER" id="PTHR34353">
    <property type="entry name" value="CRISPR-ASSOCIATED ENDONUCLEASE CAS1 1"/>
    <property type="match status" value="1"/>
</dbReference>
<dbReference type="InterPro" id="IPR042211">
    <property type="entry name" value="CRISPR-assoc_Cas1_N"/>
</dbReference>
<reference evidence="11 12" key="1">
    <citation type="journal article" date="2021" name="Genome Biol. Evol.">
        <title>Complete Genome Sequencing of a Novel Gloeobacter Species from a Waterfall Cave in Mexico.</title>
        <authorList>
            <person name="Saw J.H."/>
            <person name="Cardona T."/>
            <person name="Montejano G."/>
        </authorList>
    </citation>
    <scope>NUCLEOTIDE SEQUENCE [LARGE SCALE GENOMIC DNA]</scope>
    <source>
        <strain evidence="11">MG652769</strain>
    </source>
</reference>
<keyword evidence="6 10" id="KW-0051">Antiviral defense</keyword>
<keyword evidence="4 10" id="KW-0378">Hydrolase</keyword>
<feature type="binding site" evidence="10">
    <location>
        <position position="239"/>
    </location>
    <ligand>
        <name>Mn(2+)</name>
        <dbReference type="ChEBI" id="CHEBI:29035"/>
    </ligand>
</feature>
<evidence type="ECO:0000256" key="5">
    <source>
        <dbReference type="ARBA" id="ARBA00022842"/>
    </source>
</evidence>
<evidence type="ECO:0000256" key="10">
    <source>
        <dbReference type="HAMAP-Rule" id="MF_01470"/>
    </source>
</evidence>
<protein>
    <recommendedName>
        <fullName evidence="10">CRISPR-associated endonuclease Cas1</fullName>
        <ecNumber evidence="10">3.1.-.-</ecNumber>
    </recommendedName>
</protein>
<dbReference type="Proteomes" id="UP001054846">
    <property type="component" value="Chromosome"/>
</dbReference>
<gene>
    <name evidence="10 11" type="primary">cas1</name>
    <name evidence="11" type="ORF">ISF26_17660</name>
</gene>
<dbReference type="InterPro" id="IPR050646">
    <property type="entry name" value="Cas1"/>
</dbReference>
<evidence type="ECO:0000256" key="6">
    <source>
        <dbReference type="ARBA" id="ARBA00023118"/>
    </source>
</evidence>
<proteinExistence type="inferred from homology"/>
<organism evidence="11 12">
    <name type="scientific">Gloeobacter morelensis MG652769</name>
    <dbReference type="NCBI Taxonomy" id="2781736"/>
    <lineage>
        <taxon>Bacteria</taxon>
        <taxon>Bacillati</taxon>
        <taxon>Cyanobacteriota</taxon>
        <taxon>Cyanophyceae</taxon>
        <taxon>Gloeobacterales</taxon>
        <taxon>Gloeobacteraceae</taxon>
        <taxon>Gloeobacter</taxon>
        <taxon>Gloeobacter morelensis</taxon>
    </lineage>
</organism>
<keyword evidence="7 10" id="KW-0238">DNA-binding</keyword>
<dbReference type="Gene3D" id="1.20.120.920">
    <property type="entry name" value="CRISPR-associated endonuclease Cas1, C-terminal domain"/>
    <property type="match status" value="1"/>
</dbReference>
<evidence type="ECO:0000256" key="9">
    <source>
        <dbReference type="ARBA" id="ARBA00038592"/>
    </source>
</evidence>
<dbReference type="EMBL" id="CP063845">
    <property type="protein sequence ID" value="UFP93595.1"/>
    <property type="molecule type" value="Genomic_DNA"/>
</dbReference>